<dbReference type="OrthoDB" id="1715191at2759"/>
<protein>
    <recommendedName>
        <fullName evidence="3">Isomerase YbhE</fullName>
    </recommendedName>
</protein>
<evidence type="ECO:0008006" key="3">
    <source>
        <dbReference type="Google" id="ProtNLM"/>
    </source>
</evidence>
<gene>
    <name evidence="1" type="ORF">DM02DRAFT_510126</name>
</gene>
<organism evidence="1 2">
    <name type="scientific">Periconia macrospinosa</name>
    <dbReference type="NCBI Taxonomy" id="97972"/>
    <lineage>
        <taxon>Eukaryota</taxon>
        <taxon>Fungi</taxon>
        <taxon>Dikarya</taxon>
        <taxon>Ascomycota</taxon>
        <taxon>Pezizomycotina</taxon>
        <taxon>Dothideomycetes</taxon>
        <taxon>Pleosporomycetidae</taxon>
        <taxon>Pleosporales</taxon>
        <taxon>Massarineae</taxon>
        <taxon>Periconiaceae</taxon>
        <taxon>Periconia</taxon>
    </lineage>
</organism>
<dbReference type="InterPro" id="IPR015943">
    <property type="entry name" value="WD40/YVTN_repeat-like_dom_sf"/>
</dbReference>
<dbReference type="SUPFAM" id="SSF75011">
    <property type="entry name" value="3-carboxy-cis,cis-mucoante lactonizing enzyme"/>
    <property type="match status" value="1"/>
</dbReference>
<keyword evidence="2" id="KW-1185">Reference proteome</keyword>
<sequence>MIPGSTPSASLVLDVGHRSSSHRNGMLTVLKQSKKTLFTSDPGNATITRYAVQGDYSLKSEGSASIPASCNTTKFNTLRLIPSGQAPYSIFGSASTGDCSIIFSTPVAGSHAIRSREFAGDIRSLAWTSSGRHLHALDSHASSSPSTSIFNFFIAEDPTLNDQKETDILANVTGAEQMVTHPTGNLVYVVSKITNELITVPLGGQTGVNGSALPKRYNILPSSIDGSLYTTSSVAISASKTTLWTLSQSEVQAVISVFDLNASTGEVVGAVARAAWSGVGGIGAGQIAPAPFIEKDMIAVADSPVGMVAILGLEKTAPATKSGADERVVNIDGDGFLDEVWTLQGARNGATVKLKSYGRIDLGLDHVGESAWVD</sequence>
<name>A0A2V1EGM7_9PLEO</name>
<evidence type="ECO:0000313" key="2">
    <source>
        <dbReference type="Proteomes" id="UP000244855"/>
    </source>
</evidence>
<dbReference type="Gene3D" id="2.130.10.10">
    <property type="entry name" value="YVTN repeat-like/Quinoprotein amine dehydrogenase"/>
    <property type="match status" value="1"/>
</dbReference>
<reference evidence="1 2" key="1">
    <citation type="journal article" date="2018" name="Sci. Rep.">
        <title>Comparative genomics provides insights into the lifestyle and reveals functional heterogeneity of dark septate endophytic fungi.</title>
        <authorList>
            <person name="Knapp D.G."/>
            <person name="Nemeth J.B."/>
            <person name="Barry K."/>
            <person name="Hainaut M."/>
            <person name="Henrissat B."/>
            <person name="Johnson J."/>
            <person name="Kuo A."/>
            <person name="Lim J.H.P."/>
            <person name="Lipzen A."/>
            <person name="Nolan M."/>
            <person name="Ohm R.A."/>
            <person name="Tamas L."/>
            <person name="Grigoriev I.V."/>
            <person name="Spatafora J.W."/>
            <person name="Nagy L.G."/>
            <person name="Kovacs G.M."/>
        </authorList>
    </citation>
    <scope>NUCLEOTIDE SEQUENCE [LARGE SCALE GENOMIC DNA]</scope>
    <source>
        <strain evidence="1 2">DSE2036</strain>
    </source>
</reference>
<proteinExistence type="predicted"/>
<dbReference type="EMBL" id="KZ805300">
    <property type="protein sequence ID" value="PVI08710.1"/>
    <property type="molecule type" value="Genomic_DNA"/>
</dbReference>
<dbReference type="Proteomes" id="UP000244855">
    <property type="component" value="Unassembled WGS sequence"/>
</dbReference>
<evidence type="ECO:0000313" key="1">
    <source>
        <dbReference type="EMBL" id="PVI08710.1"/>
    </source>
</evidence>
<dbReference type="AlphaFoldDB" id="A0A2V1EGM7"/>
<accession>A0A2V1EGM7</accession>
<dbReference type="STRING" id="97972.A0A2V1EGM7"/>